<dbReference type="Gene3D" id="2.40.50.90">
    <property type="match status" value="1"/>
</dbReference>
<dbReference type="InterPro" id="IPR016071">
    <property type="entry name" value="Staphylococal_nuclease_OB-fold"/>
</dbReference>
<dbReference type="SUPFAM" id="SSF50199">
    <property type="entry name" value="Staphylococcal nuclease"/>
    <property type="match status" value="1"/>
</dbReference>
<evidence type="ECO:0000259" key="1">
    <source>
        <dbReference type="PROSITE" id="PS50830"/>
    </source>
</evidence>
<evidence type="ECO:0000313" key="2">
    <source>
        <dbReference type="EMBL" id="KKL89782.1"/>
    </source>
</evidence>
<proteinExistence type="predicted"/>
<comment type="caution">
    <text evidence="2">The sequence shown here is derived from an EMBL/GenBank/DDBJ whole genome shotgun (WGS) entry which is preliminary data.</text>
</comment>
<dbReference type="InterPro" id="IPR035437">
    <property type="entry name" value="SNase_OB-fold_sf"/>
</dbReference>
<reference evidence="2" key="1">
    <citation type="journal article" date="2015" name="Nature">
        <title>Complex archaea that bridge the gap between prokaryotes and eukaryotes.</title>
        <authorList>
            <person name="Spang A."/>
            <person name="Saw J.H."/>
            <person name="Jorgensen S.L."/>
            <person name="Zaremba-Niedzwiedzka K."/>
            <person name="Martijn J."/>
            <person name="Lind A.E."/>
            <person name="van Eijk R."/>
            <person name="Schleper C."/>
            <person name="Guy L."/>
            <person name="Ettema T.J."/>
        </authorList>
    </citation>
    <scope>NUCLEOTIDE SEQUENCE</scope>
</reference>
<dbReference type="PROSITE" id="PS50830">
    <property type="entry name" value="TNASE_3"/>
    <property type="match status" value="1"/>
</dbReference>
<accession>A0A0F9IRM2</accession>
<feature type="domain" description="TNase-like" evidence="1">
    <location>
        <begin position="31"/>
        <end position="127"/>
    </location>
</feature>
<dbReference type="EMBL" id="LAZR01020190">
    <property type="protein sequence ID" value="KKL89782.1"/>
    <property type="molecule type" value="Genomic_DNA"/>
</dbReference>
<name>A0A0F9IRM2_9ZZZZ</name>
<dbReference type="AlphaFoldDB" id="A0A0F9IRM2"/>
<sequence length="134" mass="15470">MQQHDFKLFPELTNSQMQIHYFESPHKQITEDFEGKVVKITDGDTIHVKWSEREKPVVVRFIDTSAPERNESGGLESANWLEKQIMGEDVQILIEPKLRVGKWGRIIGRVIHLGMDINRMSMETGHAVPFSKGR</sequence>
<protein>
    <recommendedName>
        <fullName evidence="1">TNase-like domain-containing protein</fullName>
    </recommendedName>
</protein>
<gene>
    <name evidence="2" type="ORF">LCGC14_1911250</name>
</gene>
<organism evidence="2">
    <name type="scientific">marine sediment metagenome</name>
    <dbReference type="NCBI Taxonomy" id="412755"/>
    <lineage>
        <taxon>unclassified sequences</taxon>
        <taxon>metagenomes</taxon>
        <taxon>ecological metagenomes</taxon>
    </lineage>
</organism>